<keyword evidence="1" id="KW-0472">Membrane</keyword>
<dbReference type="Proteomes" id="UP000515908">
    <property type="component" value="Chromosome 19"/>
</dbReference>
<keyword evidence="3" id="KW-1185">Reference proteome</keyword>
<reference evidence="2 3" key="1">
    <citation type="submission" date="2020-08" db="EMBL/GenBank/DDBJ databases">
        <authorList>
            <person name="Newling K."/>
            <person name="Davey J."/>
            <person name="Forrester S."/>
        </authorList>
    </citation>
    <scope>NUCLEOTIDE SEQUENCE [LARGE SCALE GENOMIC DNA]</scope>
    <source>
        <strain evidence="3">Crithidia deanei Carvalho (ATCC PRA-265)</strain>
    </source>
</reference>
<protein>
    <submittedName>
        <fullName evidence="2">Uncharacterized protein</fullName>
    </submittedName>
</protein>
<proteinExistence type="predicted"/>
<dbReference type="VEuPathDB" id="TriTrypDB:ADEAN_000840000"/>
<dbReference type="EMBL" id="LR877163">
    <property type="protein sequence ID" value="CAD2220876.1"/>
    <property type="molecule type" value="Genomic_DNA"/>
</dbReference>
<organism evidence="2 3">
    <name type="scientific">Angomonas deanei</name>
    <dbReference type="NCBI Taxonomy" id="59799"/>
    <lineage>
        <taxon>Eukaryota</taxon>
        <taxon>Discoba</taxon>
        <taxon>Euglenozoa</taxon>
        <taxon>Kinetoplastea</taxon>
        <taxon>Metakinetoplastina</taxon>
        <taxon>Trypanosomatida</taxon>
        <taxon>Trypanosomatidae</taxon>
        <taxon>Strigomonadinae</taxon>
        <taxon>Angomonas</taxon>
    </lineage>
</organism>
<sequence length="111" mass="12745">MEYRLVRYVYDNVFIIATYQLVLEFGLTVVFGLLLWNKVCTGEDVKNWLQAHHYPFYDWVELENTEFADPVMVGPLQLNSGKLTAAYTGHNIASGLLPAQVLFLILTFPRC</sequence>
<dbReference type="AlphaFoldDB" id="A0A7G2CM17"/>
<keyword evidence="1" id="KW-1133">Transmembrane helix</keyword>
<keyword evidence="1" id="KW-0812">Transmembrane</keyword>
<gene>
    <name evidence="2" type="ORF">ADEAN_000840000</name>
</gene>
<dbReference type="OrthoDB" id="261755at2759"/>
<name>A0A7G2CM17_9TRYP</name>
<evidence type="ECO:0000313" key="2">
    <source>
        <dbReference type="EMBL" id="CAD2220876.1"/>
    </source>
</evidence>
<accession>A0A7G2CM17</accession>
<evidence type="ECO:0000313" key="3">
    <source>
        <dbReference type="Proteomes" id="UP000515908"/>
    </source>
</evidence>
<evidence type="ECO:0000256" key="1">
    <source>
        <dbReference type="SAM" id="Phobius"/>
    </source>
</evidence>
<feature type="transmembrane region" description="Helical" evidence="1">
    <location>
        <begin position="12"/>
        <end position="36"/>
    </location>
</feature>